<feature type="compositionally biased region" description="Low complexity" evidence="1">
    <location>
        <begin position="189"/>
        <end position="203"/>
    </location>
</feature>
<protein>
    <submittedName>
        <fullName evidence="2">Uncharacterized protein</fullName>
    </submittedName>
</protein>
<sequence length="462" mass="52052">MQQSNYFQTINALLQQFQHPQPLQNSPILPPVNPLQQQLLHAVQAADQSTLHQGGFNALFQSLQQQTPQPSNTPTLPTQLLSDALKLIAPVGQSPNDEQLLVMALHSGLSQGFDHKRAIETLHGVNNHAANLWKDYYLEHKTRIDEMVSQLQPAKTTKKPVRFDLETKASSASSEIKGKQPKKERLSHAGDPSASAPPGIGPSRTHPIPLGSESPLPPRVRRHHSSSWDPDLSNPSPPEDEPLPPTKVVKVVRGNLYTAEDKKYFAKYISWAIQNDPSLTKGEIIARLAEKAPHHTANSWSSYWARDHLADKILAGVKDKMAEKYVRDGEEDGQDSEMDYSSYDEEDNEATMGESGGAFGTTDIRAMAKHIAKCSSTQWAAMSNKQRWFPFHEEHPQRSDKCYTEKYRTMEPEFLRLAEKYRRRTQRQVEMQRGTPSWANAVGRKRRSSVHGSPNKRTREVE</sequence>
<feature type="region of interest" description="Disordered" evidence="1">
    <location>
        <begin position="425"/>
        <end position="462"/>
    </location>
</feature>
<keyword evidence="3" id="KW-1185">Reference proteome</keyword>
<dbReference type="EMBL" id="JAKELL010000098">
    <property type="protein sequence ID" value="KAH8982605.1"/>
    <property type="molecule type" value="Genomic_DNA"/>
</dbReference>
<dbReference type="Proteomes" id="UP001201163">
    <property type="component" value="Unassembled WGS sequence"/>
</dbReference>
<proteinExistence type="predicted"/>
<accession>A0AAD4L6V5</accession>
<feature type="compositionally biased region" description="Acidic residues" evidence="1">
    <location>
        <begin position="329"/>
        <end position="349"/>
    </location>
</feature>
<evidence type="ECO:0000313" key="3">
    <source>
        <dbReference type="Proteomes" id="UP001201163"/>
    </source>
</evidence>
<comment type="caution">
    <text evidence="2">The sequence shown here is derived from an EMBL/GenBank/DDBJ whole genome shotgun (WGS) entry which is preliminary data.</text>
</comment>
<evidence type="ECO:0000313" key="2">
    <source>
        <dbReference type="EMBL" id="KAH8982605.1"/>
    </source>
</evidence>
<feature type="region of interest" description="Disordered" evidence="1">
    <location>
        <begin position="326"/>
        <end position="352"/>
    </location>
</feature>
<feature type="compositionally biased region" description="Basic and acidic residues" evidence="1">
    <location>
        <begin position="176"/>
        <end position="188"/>
    </location>
</feature>
<feature type="region of interest" description="Disordered" evidence="1">
    <location>
        <begin position="151"/>
        <end position="245"/>
    </location>
</feature>
<dbReference type="AlphaFoldDB" id="A0AAD4L6V5"/>
<dbReference type="Gene3D" id="1.10.10.60">
    <property type="entry name" value="Homeodomain-like"/>
    <property type="match status" value="1"/>
</dbReference>
<evidence type="ECO:0000256" key="1">
    <source>
        <dbReference type="SAM" id="MobiDB-lite"/>
    </source>
</evidence>
<gene>
    <name evidence="2" type="ORF">EDB92DRAFT_1893819</name>
</gene>
<reference evidence="2" key="1">
    <citation type="submission" date="2022-01" db="EMBL/GenBank/DDBJ databases">
        <title>Comparative genomics reveals a dynamic genome evolution in the ectomycorrhizal milk-cap (Lactarius) mushrooms.</title>
        <authorList>
            <consortium name="DOE Joint Genome Institute"/>
            <person name="Lebreton A."/>
            <person name="Tang N."/>
            <person name="Kuo A."/>
            <person name="LaButti K."/>
            <person name="Drula E."/>
            <person name="Barry K."/>
            <person name="Clum A."/>
            <person name="Lipzen A."/>
            <person name="Mousain D."/>
            <person name="Ng V."/>
            <person name="Wang R."/>
            <person name="Wang X."/>
            <person name="Dai Y."/>
            <person name="Henrissat B."/>
            <person name="Grigoriev I.V."/>
            <person name="Guerin-Laguette A."/>
            <person name="Yu F."/>
            <person name="Martin F.M."/>
        </authorList>
    </citation>
    <scope>NUCLEOTIDE SEQUENCE</scope>
    <source>
        <strain evidence="2">QP</strain>
    </source>
</reference>
<name>A0AAD4L6V5_9AGAM</name>
<organism evidence="2 3">
    <name type="scientific">Lactarius akahatsu</name>
    <dbReference type="NCBI Taxonomy" id="416441"/>
    <lineage>
        <taxon>Eukaryota</taxon>
        <taxon>Fungi</taxon>
        <taxon>Dikarya</taxon>
        <taxon>Basidiomycota</taxon>
        <taxon>Agaricomycotina</taxon>
        <taxon>Agaricomycetes</taxon>
        <taxon>Russulales</taxon>
        <taxon>Russulaceae</taxon>
        <taxon>Lactarius</taxon>
    </lineage>
</organism>